<evidence type="ECO:0000259" key="1">
    <source>
        <dbReference type="Pfam" id="PF01368"/>
    </source>
</evidence>
<evidence type="ECO:0000259" key="2">
    <source>
        <dbReference type="Pfam" id="PF02272"/>
    </source>
</evidence>
<dbReference type="EMBL" id="FOUU01000010">
    <property type="protein sequence ID" value="SFN02062.1"/>
    <property type="molecule type" value="Genomic_DNA"/>
</dbReference>
<keyword evidence="4" id="KW-1185">Reference proteome</keyword>
<dbReference type="InterPro" id="IPR003156">
    <property type="entry name" value="DHHA1_dom"/>
</dbReference>
<reference evidence="3 4" key="1">
    <citation type="submission" date="2016-10" db="EMBL/GenBank/DDBJ databases">
        <authorList>
            <person name="de Groot N.N."/>
        </authorList>
    </citation>
    <scope>NUCLEOTIDE SEQUENCE [LARGE SCALE GENOMIC DNA]</scope>
    <source>
        <strain evidence="3 4">DSM 9990</strain>
    </source>
</reference>
<dbReference type="GO" id="GO:0003676">
    <property type="term" value="F:nucleic acid binding"/>
    <property type="evidence" value="ECO:0007669"/>
    <property type="project" value="InterPro"/>
</dbReference>
<dbReference type="PANTHER" id="PTHR47618:SF1">
    <property type="entry name" value="BIFUNCTIONAL OLIGORIBONUCLEASE AND PAP PHOSPHATASE NRNA"/>
    <property type="match status" value="1"/>
</dbReference>
<evidence type="ECO:0000313" key="4">
    <source>
        <dbReference type="Proteomes" id="UP000199611"/>
    </source>
</evidence>
<dbReference type="Pfam" id="PF01368">
    <property type="entry name" value="DHH"/>
    <property type="match status" value="1"/>
</dbReference>
<dbReference type="SUPFAM" id="SSF64182">
    <property type="entry name" value="DHH phosphoesterases"/>
    <property type="match status" value="1"/>
</dbReference>
<protein>
    <submittedName>
        <fullName evidence="3">Phosphoesterase RecJ domain-containing protein</fullName>
    </submittedName>
</protein>
<dbReference type="Gene3D" id="3.10.310.30">
    <property type="match status" value="1"/>
</dbReference>
<dbReference type="Gene3D" id="3.90.1640.10">
    <property type="entry name" value="inorganic pyrophosphatase (n-terminal core)"/>
    <property type="match status" value="1"/>
</dbReference>
<dbReference type="InterPro" id="IPR001667">
    <property type="entry name" value="DDH_dom"/>
</dbReference>
<dbReference type="Pfam" id="PF02272">
    <property type="entry name" value="DHHA1"/>
    <property type="match status" value="1"/>
</dbReference>
<evidence type="ECO:0000313" key="3">
    <source>
        <dbReference type="EMBL" id="SFN02062.1"/>
    </source>
</evidence>
<proteinExistence type="predicted"/>
<dbReference type="STRING" id="39841.SAMN05660836_02355"/>
<dbReference type="OrthoDB" id="9803668at2"/>
<dbReference type="RefSeq" id="WP_093396015.1">
    <property type="nucleotide sequence ID" value="NZ_FOUU01000010.1"/>
</dbReference>
<dbReference type="Proteomes" id="UP000199611">
    <property type="component" value="Unassembled WGS sequence"/>
</dbReference>
<sequence length="336" mass="36369">MEMGSRSRVEAELFARERYLLLTHVRPDGDAIGSLLALALALEGMGKSVRPLCKDGVPGYLSFLPGADRVVTILPDNAAYDVVVYLDCGAEDRAGDEFLPARFPDSLIISIDHHLQENPFGHVFWIDSRASSTCEMLYHIFSDCGVSLTPDIATCLYTGISTDTGSFQYSNTNERVLRIAADLAAAGADPYYVSTQVYESASPARLLLLGRVLNTLSYHGGKAVAVARLTQKMIREVGADSDDSEGFVNMLRQVKPVKVAVLIKEDEEGGVVRVSLRSKNSYDVAAFSRCFGGGGHVNAAAFEMRGAIEDVERKVIKELCGFFGFDNPGHKEGGGT</sequence>
<accession>A0A1I4VLC5</accession>
<gene>
    <name evidence="3" type="ORF">SAMN05660836_02355</name>
</gene>
<name>A0A1I4VLC5_9BACT</name>
<feature type="domain" description="DHHA1" evidence="2">
    <location>
        <begin position="224"/>
        <end position="318"/>
    </location>
</feature>
<dbReference type="InterPro" id="IPR051319">
    <property type="entry name" value="Oligoribo/pAp-PDE_c-di-AMP_PDE"/>
</dbReference>
<dbReference type="AlphaFoldDB" id="A0A1I4VLC5"/>
<dbReference type="InterPro" id="IPR038763">
    <property type="entry name" value="DHH_sf"/>
</dbReference>
<organism evidence="3 4">
    <name type="scientific">Thermodesulforhabdus norvegica</name>
    <dbReference type="NCBI Taxonomy" id="39841"/>
    <lineage>
        <taxon>Bacteria</taxon>
        <taxon>Pseudomonadati</taxon>
        <taxon>Thermodesulfobacteriota</taxon>
        <taxon>Syntrophobacteria</taxon>
        <taxon>Syntrophobacterales</taxon>
        <taxon>Thermodesulforhabdaceae</taxon>
        <taxon>Thermodesulforhabdus</taxon>
    </lineage>
</organism>
<dbReference type="PANTHER" id="PTHR47618">
    <property type="entry name" value="BIFUNCTIONAL OLIGORIBONUCLEASE AND PAP PHOSPHATASE NRNA"/>
    <property type="match status" value="1"/>
</dbReference>
<feature type="domain" description="DDH" evidence="1">
    <location>
        <begin position="21"/>
        <end position="160"/>
    </location>
</feature>